<dbReference type="PROSITE" id="PS50846">
    <property type="entry name" value="HMA_2"/>
    <property type="match status" value="1"/>
</dbReference>
<accession>A0A0D2QXD7</accession>
<dbReference type="KEGG" id="gra:105790064"/>
<evidence type="ECO:0000313" key="2">
    <source>
        <dbReference type="EMBL" id="KJB21791.1"/>
    </source>
</evidence>
<dbReference type="InterPro" id="IPR042885">
    <property type="entry name" value="HIPP47/16"/>
</dbReference>
<evidence type="ECO:0000313" key="3">
    <source>
        <dbReference type="Proteomes" id="UP000032304"/>
    </source>
</evidence>
<dbReference type="OrthoDB" id="692882at2759"/>
<dbReference type="EMBL" id="CM001743">
    <property type="protein sequence ID" value="KJB21791.1"/>
    <property type="molecule type" value="Genomic_DNA"/>
</dbReference>
<organism evidence="2 3">
    <name type="scientific">Gossypium raimondii</name>
    <name type="common">Peruvian cotton</name>
    <name type="synonym">Gossypium klotzschianum subsp. raimondii</name>
    <dbReference type="NCBI Taxonomy" id="29730"/>
    <lineage>
        <taxon>Eukaryota</taxon>
        <taxon>Viridiplantae</taxon>
        <taxon>Streptophyta</taxon>
        <taxon>Embryophyta</taxon>
        <taxon>Tracheophyta</taxon>
        <taxon>Spermatophyta</taxon>
        <taxon>Magnoliopsida</taxon>
        <taxon>eudicotyledons</taxon>
        <taxon>Gunneridae</taxon>
        <taxon>Pentapetalae</taxon>
        <taxon>rosids</taxon>
        <taxon>malvids</taxon>
        <taxon>Malvales</taxon>
        <taxon>Malvaceae</taxon>
        <taxon>Malvoideae</taxon>
        <taxon>Gossypium</taxon>
    </lineage>
</organism>
<dbReference type="SUPFAM" id="SSF55008">
    <property type="entry name" value="HMA, heavy metal-associated domain"/>
    <property type="match status" value="1"/>
</dbReference>
<dbReference type="Pfam" id="PF00403">
    <property type="entry name" value="HMA"/>
    <property type="match status" value="1"/>
</dbReference>
<protein>
    <recommendedName>
        <fullName evidence="1">HMA domain-containing protein</fullName>
    </recommendedName>
</protein>
<reference evidence="2 3" key="1">
    <citation type="journal article" date="2012" name="Nature">
        <title>Repeated polyploidization of Gossypium genomes and the evolution of spinnable cotton fibres.</title>
        <authorList>
            <person name="Paterson A.H."/>
            <person name="Wendel J.F."/>
            <person name="Gundlach H."/>
            <person name="Guo H."/>
            <person name="Jenkins J."/>
            <person name="Jin D."/>
            <person name="Llewellyn D."/>
            <person name="Showmaker K.C."/>
            <person name="Shu S."/>
            <person name="Udall J."/>
            <person name="Yoo M.J."/>
            <person name="Byers R."/>
            <person name="Chen W."/>
            <person name="Doron-Faigenboim A."/>
            <person name="Duke M.V."/>
            <person name="Gong L."/>
            <person name="Grimwood J."/>
            <person name="Grover C."/>
            <person name="Grupp K."/>
            <person name="Hu G."/>
            <person name="Lee T.H."/>
            <person name="Li J."/>
            <person name="Lin L."/>
            <person name="Liu T."/>
            <person name="Marler B.S."/>
            <person name="Page J.T."/>
            <person name="Roberts A.W."/>
            <person name="Romanel E."/>
            <person name="Sanders W.S."/>
            <person name="Szadkowski E."/>
            <person name="Tan X."/>
            <person name="Tang H."/>
            <person name="Xu C."/>
            <person name="Wang J."/>
            <person name="Wang Z."/>
            <person name="Zhang D."/>
            <person name="Zhang L."/>
            <person name="Ashrafi H."/>
            <person name="Bedon F."/>
            <person name="Bowers J.E."/>
            <person name="Brubaker C.L."/>
            <person name="Chee P.W."/>
            <person name="Das S."/>
            <person name="Gingle A.R."/>
            <person name="Haigler C.H."/>
            <person name="Harker D."/>
            <person name="Hoffmann L.V."/>
            <person name="Hovav R."/>
            <person name="Jones D.C."/>
            <person name="Lemke C."/>
            <person name="Mansoor S."/>
            <person name="ur Rahman M."/>
            <person name="Rainville L.N."/>
            <person name="Rambani A."/>
            <person name="Reddy U.K."/>
            <person name="Rong J.K."/>
            <person name="Saranga Y."/>
            <person name="Scheffler B.E."/>
            <person name="Scheffler J.A."/>
            <person name="Stelly D.M."/>
            <person name="Triplett B.A."/>
            <person name="Van Deynze A."/>
            <person name="Vaslin M.F."/>
            <person name="Waghmare V.N."/>
            <person name="Walford S.A."/>
            <person name="Wright R.J."/>
            <person name="Zaki E.A."/>
            <person name="Zhang T."/>
            <person name="Dennis E.S."/>
            <person name="Mayer K.F."/>
            <person name="Peterson D.G."/>
            <person name="Rokhsar D.S."/>
            <person name="Wang X."/>
            <person name="Schmutz J."/>
        </authorList>
    </citation>
    <scope>NUCLEOTIDE SEQUENCE [LARGE SCALE GENOMIC DNA]</scope>
</reference>
<dbReference type="InterPro" id="IPR036163">
    <property type="entry name" value="HMA_dom_sf"/>
</dbReference>
<dbReference type="PANTHER" id="PTHR46932">
    <property type="entry name" value="HEAVY METAL-ASSOCIATED ISOPRENYLATED PLANT PROTEIN 47"/>
    <property type="match status" value="1"/>
</dbReference>
<dbReference type="STRING" id="29730.A0A0D2QXD7"/>
<name>A0A0D2QXD7_GOSRA</name>
<dbReference type="InterPro" id="IPR006121">
    <property type="entry name" value="HMA_dom"/>
</dbReference>
<evidence type="ECO:0000259" key="1">
    <source>
        <dbReference type="PROSITE" id="PS50846"/>
    </source>
</evidence>
<dbReference type="Gene3D" id="3.30.70.100">
    <property type="match status" value="1"/>
</dbReference>
<gene>
    <name evidence="2" type="ORF">B456_004G013900</name>
</gene>
<dbReference type="OMA" id="MNCERCR"/>
<dbReference type="GO" id="GO:0046872">
    <property type="term" value="F:metal ion binding"/>
    <property type="evidence" value="ECO:0007669"/>
    <property type="project" value="InterPro"/>
</dbReference>
<dbReference type="Proteomes" id="UP000032304">
    <property type="component" value="Chromosome 4"/>
</dbReference>
<keyword evidence="3" id="KW-1185">Reference proteome</keyword>
<dbReference type="Gramene" id="KJB21791">
    <property type="protein sequence ID" value="KJB21791"/>
    <property type="gene ID" value="B456_004G013900"/>
</dbReference>
<proteinExistence type="predicted"/>
<dbReference type="AlphaFoldDB" id="A0A0D2QXD7"/>
<dbReference type="PANTHER" id="PTHR46932:SF12">
    <property type="entry name" value="HEAVY METAL-ASSOCIATED ISOPRENYLATED PLANT PROTEIN 47"/>
    <property type="match status" value="1"/>
</dbReference>
<feature type="domain" description="HMA" evidence="1">
    <location>
        <begin position="2"/>
        <end position="70"/>
    </location>
</feature>
<sequence>MKQKVVLKVAMNCEKCRSEALQVAAGQAGVDSVALDGKEKEKVVVIGDFDAVKLTNNLRKKVGATEILTLGKHN</sequence>